<gene>
    <name evidence="2" type="ORF">EDB81DRAFT_452594</name>
</gene>
<evidence type="ECO:0008006" key="4">
    <source>
        <dbReference type="Google" id="ProtNLM"/>
    </source>
</evidence>
<feature type="chain" id="PRO_5040439519" description="Secreted protein" evidence="1">
    <location>
        <begin position="20"/>
        <end position="90"/>
    </location>
</feature>
<name>A0A9P9F6Q3_9HYPO</name>
<dbReference type="AlphaFoldDB" id="A0A9P9F6Q3"/>
<evidence type="ECO:0000313" key="2">
    <source>
        <dbReference type="EMBL" id="KAH7153293.1"/>
    </source>
</evidence>
<reference evidence="2" key="1">
    <citation type="journal article" date="2021" name="Nat. Commun.">
        <title>Genetic determinants of endophytism in the Arabidopsis root mycobiome.</title>
        <authorList>
            <person name="Mesny F."/>
            <person name="Miyauchi S."/>
            <person name="Thiergart T."/>
            <person name="Pickel B."/>
            <person name="Atanasova L."/>
            <person name="Karlsson M."/>
            <person name="Huettel B."/>
            <person name="Barry K.W."/>
            <person name="Haridas S."/>
            <person name="Chen C."/>
            <person name="Bauer D."/>
            <person name="Andreopoulos W."/>
            <person name="Pangilinan J."/>
            <person name="LaButti K."/>
            <person name="Riley R."/>
            <person name="Lipzen A."/>
            <person name="Clum A."/>
            <person name="Drula E."/>
            <person name="Henrissat B."/>
            <person name="Kohler A."/>
            <person name="Grigoriev I.V."/>
            <person name="Martin F.M."/>
            <person name="Hacquard S."/>
        </authorList>
    </citation>
    <scope>NUCLEOTIDE SEQUENCE</scope>
    <source>
        <strain evidence="2">MPI-CAGE-AT-0147</strain>
    </source>
</reference>
<evidence type="ECO:0000313" key="3">
    <source>
        <dbReference type="Proteomes" id="UP000738349"/>
    </source>
</evidence>
<keyword evidence="1" id="KW-0732">Signal</keyword>
<dbReference type="Proteomes" id="UP000738349">
    <property type="component" value="Unassembled WGS sequence"/>
</dbReference>
<comment type="caution">
    <text evidence="2">The sequence shown here is derived from an EMBL/GenBank/DDBJ whole genome shotgun (WGS) entry which is preliminary data.</text>
</comment>
<organism evidence="2 3">
    <name type="scientific">Dactylonectria macrodidyma</name>
    <dbReference type="NCBI Taxonomy" id="307937"/>
    <lineage>
        <taxon>Eukaryota</taxon>
        <taxon>Fungi</taxon>
        <taxon>Dikarya</taxon>
        <taxon>Ascomycota</taxon>
        <taxon>Pezizomycotina</taxon>
        <taxon>Sordariomycetes</taxon>
        <taxon>Hypocreomycetidae</taxon>
        <taxon>Hypocreales</taxon>
        <taxon>Nectriaceae</taxon>
        <taxon>Dactylonectria</taxon>
    </lineage>
</organism>
<protein>
    <recommendedName>
        <fullName evidence="4">Secreted protein</fullName>
    </recommendedName>
</protein>
<feature type="signal peptide" evidence="1">
    <location>
        <begin position="1"/>
        <end position="19"/>
    </location>
</feature>
<evidence type="ECO:0000256" key="1">
    <source>
        <dbReference type="SAM" id="SignalP"/>
    </source>
</evidence>
<accession>A0A9P9F6Q3</accession>
<sequence length="90" mass="10035">MPAWFCLGHALCLGTLVLCSIESLIRDLVKLSQSNRTEDVPLNASINLPALTPTFRRLDTFHMSLRFVSSSSECPSLKHHFSITTMTTQV</sequence>
<proteinExistence type="predicted"/>
<dbReference type="EMBL" id="JAGMUV010000006">
    <property type="protein sequence ID" value="KAH7153293.1"/>
    <property type="molecule type" value="Genomic_DNA"/>
</dbReference>
<keyword evidence="3" id="KW-1185">Reference proteome</keyword>